<dbReference type="SUPFAM" id="SSF55021">
    <property type="entry name" value="ACT-like"/>
    <property type="match status" value="1"/>
</dbReference>
<dbReference type="AlphaFoldDB" id="A0A543CU47"/>
<name>A0A543CU47_9ACTN</name>
<gene>
    <name evidence="2" type="ORF">FB559_6322</name>
</gene>
<comment type="caution">
    <text evidence="2">The sequence shown here is derived from an EMBL/GenBank/DDBJ whole genome shotgun (WGS) entry which is preliminary data.</text>
</comment>
<dbReference type="Proteomes" id="UP000316096">
    <property type="component" value="Unassembled WGS sequence"/>
</dbReference>
<keyword evidence="1" id="KW-0472">Membrane</keyword>
<dbReference type="EMBL" id="VFOZ01000001">
    <property type="protein sequence ID" value="TQM00607.1"/>
    <property type="molecule type" value="Genomic_DNA"/>
</dbReference>
<proteinExistence type="predicted"/>
<organism evidence="2 3">
    <name type="scientific">Actinoallomurus bryophytorum</name>
    <dbReference type="NCBI Taxonomy" id="1490222"/>
    <lineage>
        <taxon>Bacteria</taxon>
        <taxon>Bacillati</taxon>
        <taxon>Actinomycetota</taxon>
        <taxon>Actinomycetes</taxon>
        <taxon>Streptosporangiales</taxon>
        <taxon>Thermomonosporaceae</taxon>
        <taxon>Actinoallomurus</taxon>
    </lineage>
</organism>
<dbReference type="InterPro" id="IPR045865">
    <property type="entry name" value="ACT-like_dom_sf"/>
</dbReference>
<keyword evidence="3" id="KW-1185">Reference proteome</keyword>
<evidence type="ECO:0000313" key="2">
    <source>
        <dbReference type="EMBL" id="TQM00607.1"/>
    </source>
</evidence>
<sequence length="265" mass="28229">MGLKRRRSPDHRGVHASPARGRSAWRRDLVEFAALFVAAGIAHLFSTMLGHRATGWMLLVGLGGVLLVVVSGHLWWTHRHERHRHGRGGRAGEPHPPASLWRVRARVRDTPGQLAAMAAATAAAGGNIMSLNSLLDTDGTVDEIYVRMPSPVPAETLVTALSSAGGREVTARPASMHELVDPVTRALLLASAVREDPRGLAAALATLLDARPVPAAKANDRETLSLFPAGGRPIRLHRPGVPFTASEIARALAIAEHARAADCRA</sequence>
<accession>A0A543CU47</accession>
<dbReference type="RefSeq" id="WP_141960285.1">
    <property type="nucleotide sequence ID" value="NZ_VFOZ01000001.1"/>
</dbReference>
<dbReference type="OrthoDB" id="5516749at2"/>
<protein>
    <recommendedName>
        <fullName evidence="4">ACT domain-containing protein</fullName>
    </recommendedName>
</protein>
<evidence type="ECO:0008006" key="4">
    <source>
        <dbReference type="Google" id="ProtNLM"/>
    </source>
</evidence>
<feature type="transmembrane region" description="Helical" evidence="1">
    <location>
        <begin position="29"/>
        <end position="49"/>
    </location>
</feature>
<evidence type="ECO:0000256" key="1">
    <source>
        <dbReference type="SAM" id="Phobius"/>
    </source>
</evidence>
<keyword evidence="1" id="KW-0812">Transmembrane</keyword>
<keyword evidence="1" id="KW-1133">Transmembrane helix</keyword>
<feature type="transmembrane region" description="Helical" evidence="1">
    <location>
        <begin position="55"/>
        <end position="76"/>
    </location>
</feature>
<evidence type="ECO:0000313" key="3">
    <source>
        <dbReference type="Proteomes" id="UP000316096"/>
    </source>
</evidence>
<reference evidence="2 3" key="1">
    <citation type="submission" date="2019-06" db="EMBL/GenBank/DDBJ databases">
        <title>Sequencing the genomes of 1000 actinobacteria strains.</title>
        <authorList>
            <person name="Klenk H.-P."/>
        </authorList>
    </citation>
    <scope>NUCLEOTIDE SEQUENCE [LARGE SCALE GENOMIC DNA]</scope>
    <source>
        <strain evidence="2 3">DSM 102200</strain>
    </source>
</reference>